<evidence type="ECO:0000313" key="1">
    <source>
        <dbReference type="Proteomes" id="UP000887540"/>
    </source>
</evidence>
<keyword evidence="1" id="KW-1185">Reference proteome</keyword>
<sequence>MSKISYRLVPSVRANQTIFIRPSILQFVSPSIHPPTIHPSFHLSVRLSAHPSFRPSKYIQICLNPSKSAQISSNPSKPVPAKLV</sequence>
<reference evidence="2" key="1">
    <citation type="submission" date="2022-11" db="UniProtKB">
        <authorList>
            <consortium name="WormBaseParasite"/>
        </authorList>
    </citation>
    <scope>IDENTIFICATION</scope>
</reference>
<evidence type="ECO:0000313" key="2">
    <source>
        <dbReference type="WBParaSite" id="ACRNAN_scaffold9904.g15303.t1"/>
    </source>
</evidence>
<dbReference type="WBParaSite" id="ACRNAN_scaffold9904.g15303.t1">
    <property type="protein sequence ID" value="ACRNAN_scaffold9904.g15303.t1"/>
    <property type="gene ID" value="ACRNAN_scaffold9904.g15303"/>
</dbReference>
<protein>
    <submittedName>
        <fullName evidence="2">Uncharacterized protein</fullName>
    </submittedName>
</protein>
<organism evidence="1 2">
    <name type="scientific">Acrobeloides nanus</name>
    <dbReference type="NCBI Taxonomy" id="290746"/>
    <lineage>
        <taxon>Eukaryota</taxon>
        <taxon>Metazoa</taxon>
        <taxon>Ecdysozoa</taxon>
        <taxon>Nematoda</taxon>
        <taxon>Chromadorea</taxon>
        <taxon>Rhabditida</taxon>
        <taxon>Tylenchina</taxon>
        <taxon>Cephalobomorpha</taxon>
        <taxon>Cephaloboidea</taxon>
        <taxon>Cephalobidae</taxon>
        <taxon>Acrobeloides</taxon>
    </lineage>
</organism>
<dbReference type="AlphaFoldDB" id="A0A914ER06"/>
<accession>A0A914ER06</accession>
<proteinExistence type="predicted"/>
<name>A0A914ER06_9BILA</name>
<dbReference type="Proteomes" id="UP000887540">
    <property type="component" value="Unplaced"/>
</dbReference>